<evidence type="ECO:0000313" key="2">
    <source>
        <dbReference type="Proteomes" id="UP001143910"/>
    </source>
</evidence>
<organism evidence="1 2">
    <name type="scientific">Zarea fungicola</name>
    <dbReference type="NCBI Taxonomy" id="93591"/>
    <lineage>
        <taxon>Eukaryota</taxon>
        <taxon>Fungi</taxon>
        <taxon>Dikarya</taxon>
        <taxon>Ascomycota</taxon>
        <taxon>Pezizomycotina</taxon>
        <taxon>Sordariomycetes</taxon>
        <taxon>Hypocreomycetidae</taxon>
        <taxon>Hypocreales</taxon>
        <taxon>Cordycipitaceae</taxon>
        <taxon>Zarea</taxon>
    </lineage>
</organism>
<dbReference type="Proteomes" id="UP001143910">
    <property type="component" value="Unassembled WGS sequence"/>
</dbReference>
<sequence>MESQLHLVTGGSGFIACHVVQQLLQAGHTVHATVRKLNDAVKCKPLEDLQKQHAGKLKLFEADLLVPGTFMTAMRGCSVVHHLASPFLMAESIHDPQKQLIDPAFQGTRNVLNSVNETETVQRVVLMSTIGAIFGDYIDVQSMKDNTLSEKYFNETSTASHNPYHYSKVIAEKEAWKIFEAQSRWKMVVVCPGLVLGPSLAPGSVSGSLFLLDELLRGDLWFGVPELSFCIVDVRDVAAAHVKAATHPSAHGRYIICNKEMVSFIDVAKHFKLTSNGQWSIPKHQAPSFLVRLVGPLFGLSPKWMRANFGVRFSVDNTRAIEELGLSYRPLKETLDDHYSSWIEHRRRKAK</sequence>
<accession>A0ACC1NNM5</accession>
<proteinExistence type="predicted"/>
<dbReference type="EMBL" id="JANJQO010000218">
    <property type="protein sequence ID" value="KAJ2980196.1"/>
    <property type="molecule type" value="Genomic_DNA"/>
</dbReference>
<evidence type="ECO:0000313" key="1">
    <source>
        <dbReference type="EMBL" id="KAJ2980196.1"/>
    </source>
</evidence>
<protein>
    <submittedName>
        <fullName evidence="1">Uncharacterized protein</fullName>
    </submittedName>
</protein>
<keyword evidence="2" id="KW-1185">Reference proteome</keyword>
<comment type="caution">
    <text evidence="1">The sequence shown here is derived from an EMBL/GenBank/DDBJ whole genome shotgun (WGS) entry which is preliminary data.</text>
</comment>
<name>A0ACC1NNM5_9HYPO</name>
<reference evidence="1" key="1">
    <citation type="submission" date="2022-08" db="EMBL/GenBank/DDBJ databases">
        <title>Genome Sequence of Lecanicillium fungicola.</title>
        <authorList>
            <person name="Buettner E."/>
        </authorList>
    </citation>
    <scope>NUCLEOTIDE SEQUENCE</scope>
    <source>
        <strain evidence="1">Babe33</strain>
    </source>
</reference>
<gene>
    <name evidence="1" type="ORF">NQ176_g2784</name>
</gene>